<evidence type="ECO:0000256" key="9">
    <source>
        <dbReference type="SAM" id="MobiDB-lite"/>
    </source>
</evidence>
<sequence length="529" mass="59801">MSQSYFSPEVVLLGSRPKTQVYIRSRHVERVLCRRLDEQRGEEYLVLWRKRSIPDPASAPASWHSVNELSRCLHLVQDYLNSCPKPSRKRINENRSPEVSDRRVAAKVRETSSPALSPAASASPSEPQPGSRDIKIFNGVLREIGGYIVAENSSNNDVVLFDATTLPTPDMVERATRTEATIAASRIRYEFTQRLRNISGPPIQLLNTFDESSPPLRFQFIDKCVIRDGVQRADPATLLGCTKCRPDMGQNIGCEYTLKCECLEYAAVDTARLSEEQRERYSLIQANGGEGDTSGMPKRFPYHSPFGNRAECLVPFYLESRHPIYECNVNCGCKGNCKTIVVQKGRQVRLQIFKTRDRGWGLKTLQDLKEGQFIDTYRGEIITDAEATRREEAATSRKDSYFYSLDKFADSQGLQPEDLYVIDGEYMGGPTRFMNHSCEPNCRQYTVSWNKNDFMIYEIAFFAIRPIRAGEELTFDYLDKDDIDESQSTSKSGQEKSSGDGGGAASTDASLKPVECRCGSKKCRKYLWI</sequence>
<evidence type="ECO:0000256" key="8">
    <source>
        <dbReference type="ARBA" id="ARBA00022833"/>
    </source>
</evidence>
<feature type="domain" description="SET" evidence="10">
    <location>
        <begin position="348"/>
        <end position="478"/>
    </location>
</feature>
<dbReference type="GO" id="GO:0032259">
    <property type="term" value="P:methylation"/>
    <property type="evidence" value="ECO:0007669"/>
    <property type="project" value="UniProtKB-KW"/>
</dbReference>
<evidence type="ECO:0000313" key="13">
    <source>
        <dbReference type="Proteomes" id="UP000799766"/>
    </source>
</evidence>
<dbReference type="GO" id="GO:0005694">
    <property type="term" value="C:chromosome"/>
    <property type="evidence" value="ECO:0007669"/>
    <property type="project" value="UniProtKB-SubCell"/>
</dbReference>
<accession>A0A6A6PAZ2</accession>
<evidence type="ECO:0000256" key="7">
    <source>
        <dbReference type="ARBA" id="ARBA00022723"/>
    </source>
</evidence>
<name>A0A6A6PAZ2_9PEZI</name>
<dbReference type="GO" id="GO:0005634">
    <property type="term" value="C:nucleus"/>
    <property type="evidence" value="ECO:0007669"/>
    <property type="project" value="InterPro"/>
</dbReference>
<dbReference type="Pfam" id="PF05033">
    <property type="entry name" value="Pre-SET"/>
    <property type="match status" value="1"/>
</dbReference>
<dbReference type="Proteomes" id="UP000799766">
    <property type="component" value="Unassembled WGS sequence"/>
</dbReference>
<evidence type="ECO:0000256" key="3">
    <source>
        <dbReference type="ARBA" id="ARBA00022454"/>
    </source>
</evidence>
<dbReference type="Gene3D" id="2.170.270.10">
    <property type="entry name" value="SET domain"/>
    <property type="match status" value="1"/>
</dbReference>
<dbReference type="InterPro" id="IPR050973">
    <property type="entry name" value="H3K9_Histone-Lys_N-MTase"/>
</dbReference>
<dbReference type="PANTHER" id="PTHR46223:SF3">
    <property type="entry name" value="HISTONE-LYSINE N-METHYLTRANSFERASE SET-23"/>
    <property type="match status" value="1"/>
</dbReference>
<keyword evidence="5" id="KW-0808">Transferase</keyword>
<dbReference type="GO" id="GO:0042054">
    <property type="term" value="F:histone methyltransferase activity"/>
    <property type="evidence" value="ECO:0007669"/>
    <property type="project" value="InterPro"/>
</dbReference>
<evidence type="ECO:0000256" key="5">
    <source>
        <dbReference type="ARBA" id="ARBA00022679"/>
    </source>
</evidence>
<organism evidence="12 13">
    <name type="scientific">Lineolata rhizophorae</name>
    <dbReference type="NCBI Taxonomy" id="578093"/>
    <lineage>
        <taxon>Eukaryota</taxon>
        <taxon>Fungi</taxon>
        <taxon>Dikarya</taxon>
        <taxon>Ascomycota</taxon>
        <taxon>Pezizomycotina</taxon>
        <taxon>Dothideomycetes</taxon>
        <taxon>Dothideomycetes incertae sedis</taxon>
        <taxon>Lineolatales</taxon>
        <taxon>Lineolataceae</taxon>
        <taxon>Lineolata</taxon>
    </lineage>
</organism>
<evidence type="ECO:0008006" key="14">
    <source>
        <dbReference type="Google" id="ProtNLM"/>
    </source>
</evidence>
<feature type="region of interest" description="Disordered" evidence="9">
    <location>
        <begin position="86"/>
        <end position="132"/>
    </location>
</feature>
<gene>
    <name evidence="12" type="ORF">BDY21DRAFT_297795</name>
</gene>
<evidence type="ECO:0000313" key="12">
    <source>
        <dbReference type="EMBL" id="KAF2461100.1"/>
    </source>
</evidence>
<dbReference type="InterPro" id="IPR046341">
    <property type="entry name" value="SET_dom_sf"/>
</dbReference>
<keyword evidence="13" id="KW-1185">Reference proteome</keyword>
<dbReference type="EMBL" id="MU001672">
    <property type="protein sequence ID" value="KAF2461100.1"/>
    <property type="molecule type" value="Genomic_DNA"/>
</dbReference>
<comment type="subcellular location">
    <subcellularLocation>
        <location evidence="1">Chromosome</location>
    </subcellularLocation>
</comment>
<keyword evidence="3" id="KW-0158">Chromosome</keyword>
<feature type="domain" description="Post-SET" evidence="11">
    <location>
        <begin position="512"/>
        <end position="528"/>
    </location>
</feature>
<keyword evidence="7" id="KW-0479">Metal-binding</keyword>
<keyword evidence="8" id="KW-0862">Zinc</keyword>
<proteinExistence type="predicted"/>
<dbReference type="GO" id="GO:0008270">
    <property type="term" value="F:zinc ion binding"/>
    <property type="evidence" value="ECO:0007669"/>
    <property type="project" value="InterPro"/>
</dbReference>
<dbReference type="InterPro" id="IPR016197">
    <property type="entry name" value="Chromo-like_dom_sf"/>
</dbReference>
<feature type="region of interest" description="Disordered" evidence="9">
    <location>
        <begin position="484"/>
        <end position="509"/>
    </location>
</feature>
<keyword evidence="6" id="KW-0949">S-adenosyl-L-methionine</keyword>
<dbReference type="SUPFAM" id="SSF54160">
    <property type="entry name" value="Chromo domain-like"/>
    <property type="match status" value="1"/>
</dbReference>
<evidence type="ECO:0000256" key="6">
    <source>
        <dbReference type="ARBA" id="ARBA00022691"/>
    </source>
</evidence>
<dbReference type="SMART" id="SM00317">
    <property type="entry name" value="SET"/>
    <property type="match status" value="1"/>
</dbReference>
<evidence type="ECO:0000259" key="11">
    <source>
        <dbReference type="PROSITE" id="PS50868"/>
    </source>
</evidence>
<dbReference type="InterPro" id="IPR003616">
    <property type="entry name" value="Post-SET_dom"/>
</dbReference>
<protein>
    <recommendedName>
        <fullName evidence="14">SET domain-containing protein</fullName>
    </recommendedName>
</protein>
<dbReference type="PANTHER" id="PTHR46223">
    <property type="entry name" value="HISTONE-LYSINE N-METHYLTRANSFERASE SUV39H"/>
    <property type="match status" value="1"/>
</dbReference>
<dbReference type="InterPro" id="IPR007728">
    <property type="entry name" value="Pre-SET_dom"/>
</dbReference>
<feature type="compositionally biased region" description="Basic and acidic residues" evidence="9">
    <location>
        <begin position="90"/>
        <end position="110"/>
    </location>
</feature>
<dbReference type="SUPFAM" id="SSF82199">
    <property type="entry name" value="SET domain"/>
    <property type="match status" value="1"/>
</dbReference>
<reference evidence="12" key="1">
    <citation type="journal article" date="2020" name="Stud. Mycol.">
        <title>101 Dothideomycetes genomes: a test case for predicting lifestyles and emergence of pathogens.</title>
        <authorList>
            <person name="Haridas S."/>
            <person name="Albert R."/>
            <person name="Binder M."/>
            <person name="Bloem J."/>
            <person name="Labutti K."/>
            <person name="Salamov A."/>
            <person name="Andreopoulos B."/>
            <person name="Baker S."/>
            <person name="Barry K."/>
            <person name="Bills G."/>
            <person name="Bluhm B."/>
            <person name="Cannon C."/>
            <person name="Castanera R."/>
            <person name="Culley D."/>
            <person name="Daum C."/>
            <person name="Ezra D."/>
            <person name="Gonzalez J."/>
            <person name="Henrissat B."/>
            <person name="Kuo A."/>
            <person name="Liang C."/>
            <person name="Lipzen A."/>
            <person name="Lutzoni F."/>
            <person name="Magnuson J."/>
            <person name="Mondo S."/>
            <person name="Nolan M."/>
            <person name="Ohm R."/>
            <person name="Pangilinan J."/>
            <person name="Park H.-J."/>
            <person name="Ramirez L."/>
            <person name="Alfaro M."/>
            <person name="Sun H."/>
            <person name="Tritt A."/>
            <person name="Yoshinaga Y."/>
            <person name="Zwiers L.-H."/>
            <person name="Turgeon B."/>
            <person name="Goodwin S."/>
            <person name="Spatafora J."/>
            <person name="Crous P."/>
            <person name="Grigoriev I."/>
        </authorList>
    </citation>
    <scope>NUCLEOTIDE SEQUENCE</scope>
    <source>
        <strain evidence="12">ATCC 16933</strain>
    </source>
</reference>
<dbReference type="AlphaFoldDB" id="A0A6A6PAZ2"/>
<comment type="subunit">
    <text evidence="2">Component of the NuA4 histone acetyltransferase complex.</text>
</comment>
<evidence type="ECO:0000259" key="10">
    <source>
        <dbReference type="PROSITE" id="PS50280"/>
    </source>
</evidence>
<dbReference type="OrthoDB" id="308383at2759"/>
<dbReference type="PROSITE" id="PS50868">
    <property type="entry name" value="POST_SET"/>
    <property type="match status" value="1"/>
</dbReference>
<dbReference type="Pfam" id="PF00856">
    <property type="entry name" value="SET"/>
    <property type="match status" value="1"/>
</dbReference>
<evidence type="ECO:0000256" key="2">
    <source>
        <dbReference type="ARBA" id="ARBA00011353"/>
    </source>
</evidence>
<dbReference type="InterPro" id="IPR001214">
    <property type="entry name" value="SET_dom"/>
</dbReference>
<feature type="compositionally biased region" description="Low complexity" evidence="9">
    <location>
        <begin position="112"/>
        <end position="131"/>
    </location>
</feature>
<dbReference type="PROSITE" id="PS50280">
    <property type="entry name" value="SET"/>
    <property type="match status" value="1"/>
</dbReference>
<evidence type="ECO:0000256" key="4">
    <source>
        <dbReference type="ARBA" id="ARBA00022603"/>
    </source>
</evidence>
<keyword evidence="4" id="KW-0489">Methyltransferase</keyword>
<evidence type="ECO:0000256" key="1">
    <source>
        <dbReference type="ARBA" id="ARBA00004286"/>
    </source>
</evidence>